<reference evidence="2 3" key="1">
    <citation type="submission" date="2016-12" db="EMBL/GenBank/DDBJ databases">
        <authorList>
            <person name="Song W.-J."/>
            <person name="Kurnit D.M."/>
        </authorList>
    </citation>
    <scope>NUCLEOTIDE SEQUENCE [LARGE SCALE GENOMIC DNA]</scope>
    <source>
        <strain evidence="2 3">CGMCC 1.10808</strain>
    </source>
</reference>
<dbReference type="EMBL" id="FRDL01000011">
    <property type="protein sequence ID" value="SHN75224.1"/>
    <property type="molecule type" value="Genomic_DNA"/>
</dbReference>
<feature type="transmembrane region" description="Helical" evidence="1">
    <location>
        <begin position="167"/>
        <end position="186"/>
    </location>
</feature>
<dbReference type="Proteomes" id="UP000184066">
    <property type="component" value="Unassembled WGS sequence"/>
</dbReference>
<accession>A0A1M7TWU9</accession>
<keyword evidence="3" id="KW-1185">Reference proteome</keyword>
<sequence length="202" mass="22121">MDAPHQPSRPAERPDTLSRRIELAVEHGLWSARLLTFLAVLASLAASIAMYYITIVDAGMLFHHVLSYGDPAKLAAERAELRAETITHVVEVVDGFLLATVLLIFALGLYELFISPLDPARGSRFYSKVLVIRDLDDLKSRLGKVVVMILIVKLFESGLDMKLTTPLDLLTFAGAVALIGVALYVSHSHALPGAHRDSERGH</sequence>
<dbReference type="InterPro" id="IPR005134">
    <property type="entry name" value="UPF0114"/>
</dbReference>
<protein>
    <submittedName>
        <fullName evidence="2">Uncharacterized membrane protein YqhA</fullName>
    </submittedName>
</protein>
<feature type="transmembrane region" description="Helical" evidence="1">
    <location>
        <begin position="96"/>
        <end position="117"/>
    </location>
</feature>
<organism evidence="2 3">
    <name type="scientific">Oceanicella actignis</name>
    <dbReference type="NCBI Taxonomy" id="1189325"/>
    <lineage>
        <taxon>Bacteria</taxon>
        <taxon>Pseudomonadati</taxon>
        <taxon>Pseudomonadota</taxon>
        <taxon>Alphaproteobacteria</taxon>
        <taxon>Rhodobacterales</taxon>
        <taxon>Paracoccaceae</taxon>
        <taxon>Oceanicella</taxon>
    </lineage>
</organism>
<dbReference type="RefSeq" id="WP_083581553.1">
    <property type="nucleotide sequence ID" value="NZ_FOHL01000010.1"/>
</dbReference>
<keyword evidence="1" id="KW-0812">Transmembrane</keyword>
<feature type="transmembrane region" description="Helical" evidence="1">
    <location>
        <begin position="34"/>
        <end position="53"/>
    </location>
</feature>
<dbReference type="AlphaFoldDB" id="A0A1M7TWU9"/>
<gene>
    <name evidence="2" type="ORF">SAMN05216200_1118</name>
</gene>
<evidence type="ECO:0000313" key="3">
    <source>
        <dbReference type="Proteomes" id="UP000184066"/>
    </source>
</evidence>
<dbReference type="PIRSF" id="PIRSF026509">
    <property type="entry name" value="UCP026509"/>
    <property type="match status" value="1"/>
</dbReference>
<proteinExistence type="predicted"/>
<keyword evidence="1" id="KW-1133">Transmembrane helix</keyword>
<name>A0A1M7TWU9_9RHOB</name>
<dbReference type="OrthoDB" id="9794066at2"/>
<dbReference type="PANTHER" id="PTHR31721">
    <property type="entry name" value="OS06G0710300 PROTEIN"/>
    <property type="match status" value="1"/>
</dbReference>
<dbReference type="PANTHER" id="PTHR31721:SF4">
    <property type="entry name" value="OS06G0710300 PROTEIN"/>
    <property type="match status" value="1"/>
</dbReference>
<evidence type="ECO:0000256" key="1">
    <source>
        <dbReference type="SAM" id="Phobius"/>
    </source>
</evidence>
<evidence type="ECO:0000313" key="2">
    <source>
        <dbReference type="EMBL" id="SHN75224.1"/>
    </source>
</evidence>
<dbReference type="Pfam" id="PF03350">
    <property type="entry name" value="UPF0114"/>
    <property type="match status" value="1"/>
</dbReference>
<dbReference type="STRING" id="1189325.SAMN04488119_1108"/>
<keyword evidence="1" id="KW-0472">Membrane</keyword>